<keyword evidence="1" id="KW-0472">Membrane</keyword>
<dbReference type="AlphaFoldDB" id="G7KZ78"/>
<dbReference type="EMBL" id="CM001223">
    <property type="protein sequence ID" value="AES79894.1"/>
    <property type="molecule type" value="Genomic_DNA"/>
</dbReference>
<feature type="transmembrane region" description="Helical" evidence="1">
    <location>
        <begin position="85"/>
        <end position="102"/>
    </location>
</feature>
<evidence type="ECO:0000313" key="5">
    <source>
        <dbReference type="Proteomes" id="UP000002051"/>
    </source>
</evidence>
<dbReference type="EMBL" id="PSQE01000007">
    <property type="protein sequence ID" value="RHN46740.1"/>
    <property type="molecule type" value="Genomic_DNA"/>
</dbReference>
<dbReference type="Gramene" id="rna41262">
    <property type="protein sequence ID" value="RHN46740.1"/>
    <property type="gene ID" value="gene41262"/>
</dbReference>
<dbReference type="Proteomes" id="UP000265566">
    <property type="component" value="Chromosome 7"/>
</dbReference>
<evidence type="ECO:0000313" key="2">
    <source>
        <dbReference type="EMBL" id="AES79894.1"/>
    </source>
</evidence>
<accession>G7KZ78</accession>
<gene>
    <name evidence="2" type="ordered locus">MTR_7g074390</name>
    <name evidence="3" type="ORF">MtrunA17_Chr7g0245451</name>
</gene>
<reference evidence="4" key="3">
    <citation type="submission" date="2015-04" db="UniProtKB">
        <authorList>
            <consortium name="EnsemblPlants"/>
        </authorList>
    </citation>
    <scope>IDENTIFICATION</scope>
    <source>
        <strain evidence="4">cv. Jemalong A17</strain>
    </source>
</reference>
<sequence>MSTGTLALQRSSQYLKEVVICRKWWSEVYIEGDATHTMVKDLSEMRRLIRRLLVITWKMIWSQGMLLCGDPHDFACSLTAFSWKFVLNFVLMGLAFVGFYPVQNTDIYFLF</sequence>
<reference evidence="2 5" key="2">
    <citation type="journal article" date="2014" name="BMC Genomics">
        <title>An improved genome release (version Mt4.0) for the model legume Medicago truncatula.</title>
        <authorList>
            <person name="Tang H."/>
            <person name="Krishnakumar V."/>
            <person name="Bidwell S."/>
            <person name="Rosen B."/>
            <person name="Chan A."/>
            <person name="Zhou S."/>
            <person name="Gentzbittel L."/>
            <person name="Childs K.L."/>
            <person name="Yandell M."/>
            <person name="Gundlach H."/>
            <person name="Mayer K.F."/>
            <person name="Schwartz D.C."/>
            <person name="Town C.D."/>
        </authorList>
    </citation>
    <scope>GENOME REANNOTATION</scope>
    <source>
        <strain evidence="4 5">cv. Jemalong A17</strain>
    </source>
</reference>
<evidence type="ECO:0000313" key="3">
    <source>
        <dbReference type="EMBL" id="RHN46740.1"/>
    </source>
</evidence>
<keyword evidence="5" id="KW-1185">Reference proteome</keyword>
<dbReference type="Proteomes" id="UP000002051">
    <property type="component" value="Unassembled WGS sequence"/>
</dbReference>
<keyword evidence="1" id="KW-1133">Transmembrane helix</keyword>
<evidence type="ECO:0000313" key="4">
    <source>
        <dbReference type="EnsemblPlants" id="AES79894"/>
    </source>
</evidence>
<organism evidence="2 5">
    <name type="scientific">Medicago truncatula</name>
    <name type="common">Barrel medic</name>
    <name type="synonym">Medicago tribuloides</name>
    <dbReference type="NCBI Taxonomy" id="3880"/>
    <lineage>
        <taxon>Eukaryota</taxon>
        <taxon>Viridiplantae</taxon>
        <taxon>Streptophyta</taxon>
        <taxon>Embryophyta</taxon>
        <taxon>Tracheophyta</taxon>
        <taxon>Spermatophyta</taxon>
        <taxon>Magnoliopsida</taxon>
        <taxon>eudicotyledons</taxon>
        <taxon>Gunneridae</taxon>
        <taxon>Pentapetalae</taxon>
        <taxon>rosids</taxon>
        <taxon>fabids</taxon>
        <taxon>Fabales</taxon>
        <taxon>Fabaceae</taxon>
        <taxon>Papilionoideae</taxon>
        <taxon>50 kb inversion clade</taxon>
        <taxon>NPAAA clade</taxon>
        <taxon>Hologalegina</taxon>
        <taxon>IRL clade</taxon>
        <taxon>Trifolieae</taxon>
        <taxon>Medicago</taxon>
    </lineage>
</organism>
<reference evidence="2 5" key="1">
    <citation type="journal article" date="2011" name="Nature">
        <title>The Medicago genome provides insight into the evolution of rhizobial symbioses.</title>
        <authorList>
            <person name="Young N.D."/>
            <person name="Debelle F."/>
            <person name="Oldroyd G.E."/>
            <person name="Geurts R."/>
            <person name="Cannon S.B."/>
            <person name="Udvardi M.K."/>
            <person name="Benedito V.A."/>
            <person name="Mayer K.F."/>
            <person name="Gouzy J."/>
            <person name="Schoof H."/>
            <person name="Van de Peer Y."/>
            <person name="Proost S."/>
            <person name="Cook D.R."/>
            <person name="Meyers B.C."/>
            <person name="Spannagl M."/>
            <person name="Cheung F."/>
            <person name="De Mita S."/>
            <person name="Krishnakumar V."/>
            <person name="Gundlach H."/>
            <person name="Zhou S."/>
            <person name="Mudge J."/>
            <person name="Bharti A.K."/>
            <person name="Murray J.D."/>
            <person name="Naoumkina M.A."/>
            <person name="Rosen B."/>
            <person name="Silverstein K.A."/>
            <person name="Tang H."/>
            <person name="Rombauts S."/>
            <person name="Zhao P.X."/>
            <person name="Zhou P."/>
            <person name="Barbe V."/>
            <person name="Bardou P."/>
            <person name="Bechner M."/>
            <person name="Bellec A."/>
            <person name="Berger A."/>
            <person name="Berges H."/>
            <person name="Bidwell S."/>
            <person name="Bisseling T."/>
            <person name="Choisne N."/>
            <person name="Couloux A."/>
            <person name="Denny R."/>
            <person name="Deshpande S."/>
            <person name="Dai X."/>
            <person name="Doyle J.J."/>
            <person name="Dudez A.M."/>
            <person name="Farmer A.D."/>
            <person name="Fouteau S."/>
            <person name="Franken C."/>
            <person name="Gibelin C."/>
            <person name="Gish J."/>
            <person name="Goldstein S."/>
            <person name="Gonzalez A.J."/>
            <person name="Green P.J."/>
            <person name="Hallab A."/>
            <person name="Hartog M."/>
            <person name="Hua A."/>
            <person name="Humphray S.J."/>
            <person name="Jeong D.H."/>
            <person name="Jing Y."/>
            <person name="Jocker A."/>
            <person name="Kenton S.M."/>
            <person name="Kim D.J."/>
            <person name="Klee K."/>
            <person name="Lai H."/>
            <person name="Lang C."/>
            <person name="Lin S."/>
            <person name="Macmil S.L."/>
            <person name="Magdelenat G."/>
            <person name="Matthews L."/>
            <person name="McCorrison J."/>
            <person name="Monaghan E.L."/>
            <person name="Mun J.H."/>
            <person name="Najar F.Z."/>
            <person name="Nicholson C."/>
            <person name="Noirot C."/>
            <person name="O'Bleness M."/>
            <person name="Paule C.R."/>
            <person name="Poulain J."/>
            <person name="Prion F."/>
            <person name="Qin B."/>
            <person name="Qu C."/>
            <person name="Retzel E.F."/>
            <person name="Riddle C."/>
            <person name="Sallet E."/>
            <person name="Samain S."/>
            <person name="Samson N."/>
            <person name="Sanders I."/>
            <person name="Saurat O."/>
            <person name="Scarpelli C."/>
            <person name="Schiex T."/>
            <person name="Segurens B."/>
            <person name="Severin A.J."/>
            <person name="Sherrier D.J."/>
            <person name="Shi R."/>
            <person name="Sims S."/>
            <person name="Singer S.R."/>
            <person name="Sinharoy S."/>
            <person name="Sterck L."/>
            <person name="Viollet A."/>
            <person name="Wang B.B."/>
            <person name="Wang K."/>
            <person name="Wang M."/>
            <person name="Wang X."/>
            <person name="Warfsmann J."/>
            <person name="Weissenbach J."/>
            <person name="White D.D."/>
            <person name="White J.D."/>
            <person name="Wiley G.B."/>
            <person name="Wincker P."/>
            <person name="Xing Y."/>
            <person name="Yang L."/>
            <person name="Yao Z."/>
            <person name="Ying F."/>
            <person name="Zhai J."/>
            <person name="Zhou L."/>
            <person name="Zuber A."/>
            <person name="Denarie J."/>
            <person name="Dixon R.A."/>
            <person name="May G.D."/>
            <person name="Schwartz D.C."/>
            <person name="Rogers J."/>
            <person name="Quetier F."/>
            <person name="Town C.D."/>
            <person name="Roe B.A."/>
        </authorList>
    </citation>
    <scope>NUCLEOTIDE SEQUENCE [LARGE SCALE GENOMIC DNA]</scope>
    <source>
        <strain evidence="2">A17</strain>
        <strain evidence="4 5">cv. Jemalong A17</strain>
    </source>
</reference>
<reference evidence="3" key="4">
    <citation type="journal article" date="2018" name="Nat. Plants">
        <title>Whole-genome landscape of Medicago truncatula symbiotic genes.</title>
        <authorList>
            <person name="Pecrix Y."/>
            <person name="Gamas P."/>
            <person name="Carrere S."/>
        </authorList>
    </citation>
    <scope>NUCLEOTIDE SEQUENCE</scope>
    <source>
        <tissue evidence="3">Leaves</tissue>
    </source>
</reference>
<dbReference type="HOGENOM" id="CLU_2162189_0_0_1"/>
<evidence type="ECO:0000256" key="1">
    <source>
        <dbReference type="SAM" id="Phobius"/>
    </source>
</evidence>
<dbReference type="PaxDb" id="3880-AES79894"/>
<proteinExistence type="predicted"/>
<protein>
    <submittedName>
        <fullName evidence="2">Transmembrane protein, putative</fullName>
    </submittedName>
</protein>
<dbReference type="EnsemblPlants" id="AES79894">
    <property type="protein sequence ID" value="AES79894"/>
    <property type="gene ID" value="MTR_7g074390"/>
</dbReference>
<keyword evidence="1 2" id="KW-0812">Transmembrane</keyword>
<feature type="transmembrane region" description="Helical" evidence="1">
    <location>
        <begin position="48"/>
        <end position="65"/>
    </location>
</feature>
<name>G7KZ78_MEDTR</name>